<dbReference type="EC" id="3.5.99.2" evidence="2"/>
<dbReference type="PANTHER" id="PTHR43198:SF2">
    <property type="entry name" value="SI:CH1073-67J19.1-RELATED"/>
    <property type="match status" value="1"/>
</dbReference>
<dbReference type="AlphaFoldDB" id="A0AAU7AY61"/>
<proteinExistence type="inferred from homology"/>
<dbReference type="InterPro" id="IPR026285">
    <property type="entry name" value="TenA_E"/>
</dbReference>
<accession>A0AAU7AY61</accession>
<evidence type="ECO:0000256" key="2">
    <source>
        <dbReference type="PIRNR" id="PIRNR003170"/>
    </source>
</evidence>
<comment type="similarity">
    <text evidence="2">Belongs to the TenA family.</text>
</comment>
<dbReference type="InterPro" id="IPR004305">
    <property type="entry name" value="Thiaminase-2/PQQC"/>
</dbReference>
<dbReference type="PIRSF" id="PIRSF003170">
    <property type="entry name" value="Pet18p"/>
    <property type="match status" value="1"/>
</dbReference>
<keyword evidence="2 5" id="KW-0378">Hydrolase</keyword>
<dbReference type="InterPro" id="IPR027574">
    <property type="entry name" value="Thiaminase_II"/>
</dbReference>
<reference evidence="5" key="1">
    <citation type="submission" date="2022-12" db="EMBL/GenBank/DDBJ databases">
        <title>Paraconexibacter alkalitolerans sp. nov. and Baekduia alba sp. nov., isolated from soil and emended description of the genera Paraconexibacter (Chun et al., 2020) and Baekduia (An et al., 2020).</title>
        <authorList>
            <person name="Vieira S."/>
            <person name="Huber K.J."/>
            <person name="Geppert A."/>
            <person name="Wolf J."/>
            <person name="Neumann-Schaal M."/>
            <person name="Muesken M."/>
            <person name="Overmann J."/>
        </authorList>
    </citation>
    <scope>NUCLEOTIDE SEQUENCE</scope>
    <source>
        <strain evidence="5">AEG42_29</strain>
    </source>
</reference>
<dbReference type="Gene3D" id="1.20.910.10">
    <property type="entry name" value="Heme oxygenase-like"/>
    <property type="match status" value="1"/>
</dbReference>
<evidence type="ECO:0000313" key="5">
    <source>
        <dbReference type="EMBL" id="XAY06653.1"/>
    </source>
</evidence>
<dbReference type="RefSeq" id="WP_354697875.1">
    <property type="nucleotide sequence ID" value="NZ_CP114014.1"/>
</dbReference>
<dbReference type="GO" id="GO:0050334">
    <property type="term" value="F:thiaminase activity"/>
    <property type="evidence" value="ECO:0007669"/>
    <property type="project" value="UniProtKB-UniRule"/>
</dbReference>
<name>A0AAU7AY61_9ACTN</name>
<dbReference type="InterPro" id="IPR016084">
    <property type="entry name" value="Haem_Oase-like_multi-hlx"/>
</dbReference>
<comment type="pathway">
    <text evidence="1 2">Cofactor biosynthesis; thiamine diphosphate biosynthesis.</text>
</comment>
<keyword evidence="2" id="KW-0784">Thiamine biosynthesis</keyword>
<dbReference type="NCBIfam" id="TIGR04306">
    <property type="entry name" value="salvage_TenA"/>
    <property type="match status" value="1"/>
</dbReference>
<dbReference type="GO" id="GO:0005829">
    <property type="term" value="C:cytosol"/>
    <property type="evidence" value="ECO:0007669"/>
    <property type="project" value="TreeGrafter"/>
</dbReference>
<feature type="domain" description="Thiaminase-2/PQQC" evidence="4">
    <location>
        <begin position="14"/>
        <end position="217"/>
    </location>
</feature>
<evidence type="ECO:0000256" key="3">
    <source>
        <dbReference type="PIRSR" id="PIRSR003170-1"/>
    </source>
</evidence>
<dbReference type="SUPFAM" id="SSF48613">
    <property type="entry name" value="Heme oxygenase-like"/>
    <property type="match status" value="1"/>
</dbReference>
<dbReference type="KEGG" id="parq:DSM112329_03528"/>
<dbReference type="Pfam" id="PF03070">
    <property type="entry name" value="TENA_THI-4"/>
    <property type="match status" value="1"/>
</dbReference>
<comment type="catalytic activity">
    <reaction evidence="2">
        <text>thiamine + H2O = 5-(2-hydroxyethyl)-4-methylthiazole + 4-amino-5-hydroxymethyl-2-methylpyrimidine + H(+)</text>
        <dbReference type="Rhea" id="RHEA:17509"/>
        <dbReference type="ChEBI" id="CHEBI:15377"/>
        <dbReference type="ChEBI" id="CHEBI:15378"/>
        <dbReference type="ChEBI" id="CHEBI:16892"/>
        <dbReference type="ChEBI" id="CHEBI:17957"/>
        <dbReference type="ChEBI" id="CHEBI:18385"/>
        <dbReference type="EC" id="3.5.99.2"/>
    </reaction>
</comment>
<feature type="active site" description="Proton donor" evidence="3">
    <location>
        <position position="208"/>
    </location>
</feature>
<dbReference type="CDD" id="cd19366">
    <property type="entry name" value="TenA_C_BhTenA-like"/>
    <property type="match status" value="1"/>
</dbReference>
<gene>
    <name evidence="5" type="primary">tenA</name>
    <name evidence="5" type="ORF">DSM112329_03528</name>
</gene>
<dbReference type="EMBL" id="CP114014">
    <property type="protein sequence ID" value="XAY06653.1"/>
    <property type="molecule type" value="Genomic_DNA"/>
</dbReference>
<comment type="catalytic activity">
    <reaction evidence="2">
        <text>4-amino-5-aminomethyl-2-methylpyrimidine + H2O = 4-amino-5-hydroxymethyl-2-methylpyrimidine + NH4(+)</text>
        <dbReference type="Rhea" id="RHEA:31799"/>
        <dbReference type="ChEBI" id="CHEBI:15377"/>
        <dbReference type="ChEBI" id="CHEBI:16892"/>
        <dbReference type="ChEBI" id="CHEBI:28938"/>
        <dbReference type="ChEBI" id="CHEBI:63416"/>
        <dbReference type="EC" id="3.5.99.2"/>
    </reaction>
</comment>
<comment type="function">
    <text evidence="2">Catalyzes an amino-pyrimidine hydrolysis reaction at the C5' of the pyrimidine moiety of thiamine compounds, a reaction that is part of a thiamine salvage pathway. Thus, catalyzes the conversion of 4-amino-5-aminomethyl-2-methylpyrimidine to 4-amino-5-hydroxymethyl-2-methylpyrimidine (HMP).</text>
</comment>
<protein>
    <recommendedName>
        <fullName evidence="2">Aminopyrimidine aminohydrolase</fullName>
        <ecNumber evidence="2">3.5.99.2</ecNumber>
    </recommendedName>
</protein>
<dbReference type="PANTHER" id="PTHR43198">
    <property type="entry name" value="BIFUNCTIONAL TH2 PROTEIN"/>
    <property type="match status" value="1"/>
</dbReference>
<organism evidence="5">
    <name type="scientific">Paraconexibacter sp. AEG42_29</name>
    <dbReference type="NCBI Taxonomy" id="2997339"/>
    <lineage>
        <taxon>Bacteria</taxon>
        <taxon>Bacillati</taxon>
        <taxon>Actinomycetota</taxon>
        <taxon>Thermoleophilia</taxon>
        <taxon>Solirubrobacterales</taxon>
        <taxon>Paraconexibacteraceae</taxon>
        <taxon>Paraconexibacter</taxon>
    </lineage>
</organism>
<sequence length="223" mass="24502">MIGRFSDDLRSGSAPIWEAQHAHPFVRGIADGTLPDPVFAHFLAQDYVFLVAYARLLALGTARAPDLATMERFAALTQAILTEEMALHRALCAEVGLDAAALERTVPAPTTQAYTDFLLRTASLGDVAELAAALLPCMWGYAEIGARLADGPRPDSPRYAAWIDTYADPGFQELATWCRGLVDDLGRDAAPAARERMAFAFRTCSRHELAFWEMAWTQETWPV</sequence>
<dbReference type="GO" id="GO:0009228">
    <property type="term" value="P:thiamine biosynthetic process"/>
    <property type="evidence" value="ECO:0007669"/>
    <property type="project" value="UniProtKB-KW"/>
</dbReference>
<evidence type="ECO:0000259" key="4">
    <source>
        <dbReference type="Pfam" id="PF03070"/>
    </source>
</evidence>
<evidence type="ECO:0000256" key="1">
    <source>
        <dbReference type="ARBA" id="ARBA00004948"/>
    </source>
</evidence>
<dbReference type="InterPro" id="IPR050967">
    <property type="entry name" value="Thiamine_Salvage_TenA"/>
</dbReference>